<accession>A0A3S4B321</accession>
<evidence type="ECO:0000256" key="1">
    <source>
        <dbReference type="SAM" id="MobiDB-lite"/>
    </source>
</evidence>
<dbReference type="EMBL" id="UWOC01000169">
    <property type="protein sequence ID" value="VCU10398.1"/>
    <property type="molecule type" value="Genomic_DNA"/>
</dbReference>
<feature type="region of interest" description="Disordered" evidence="1">
    <location>
        <begin position="201"/>
        <end position="222"/>
    </location>
</feature>
<keyword evidence="3" id="KW-1185">Reference proteome</keyword>
<proteinExistence type="predicted"/>
<organism evidence="2 3">
    <name type="scientific">Rhodoplanes serenus</name>
    <dbReference type="NCBI Taxonomy" id="200615"/>
    <lineage>
        <taxon>Bacteria</taxon>
        <taxon>Pseudomonadati</taxon>
        <taxon>Pseudomonadota</taxon>
        <taxon>Alphaproteobacteria</taxon>
        <taxon>Hyphomicrobiales</taxon>
        <taxon>Nitrobacteraceae</taxon>
        <taxon>Rhodoplanes</taxon>
    </lineage>
</organism>
<sequence length="232" mass="25195">MRHVSHIGTRSLQALRAAWTGPDLDVYLAENEATHDETSRITIALCEIEEPDRAADLVVTAMLCRGAAQYALLRASGAVPAAADETIFQPADPAGYWLGQTLICEVAAAHGPAFRRVARHDADEIARTLALRIVEKLDRPGWPAGFAEGATDAAEAFLDGLDRGPVGRFDRLFDALSRSAQAVRGWHDTARSKARSLAAPSIATLASTSRGEMDERTDPPHPVELRRQIRLR</sequence>
<evidence type="ECO:0000313" key="3">
    <source>
        <dbReference type="Proteomes" id="UP000289200"/>
    </source>
</evidence>
<gene>
    <name evidence="2" type="ORF">RHODGE_RHODGE_03588</name>
</gene>
<dbReference type="AlphaFoldDB" id="A0A3S4B321"/>
<feature type="compositionally biased region" description="Basic and acidic residues" evidence="1">
    <location>
        <begin position="211"/>
        <end position="222"/>
    </location>
</feature>
<reference evidence="3" key="1">
    <citation type="submission" date="2018-10" db="EMBL/GenBank/DDBJ databases">
        <authorList>
            <person name="Peiro R."/>
            <person name="Begona"/>
            <person name="Cbmso G."/>
            <person name="Lopez M."/>
            <person name="Gonzalez S."/>
            <person name="Sacristan E."/>
            <person name="Castillo E."/>
        </authorList>
    </citation>
    <scope>NUCLEOTIDE SEQUENCE [LARGE SCALE GENOMIC DNA]</scope>
</reference>
<name>A0A3S4B321_9BRAD</name>
<dbReference type="Proteomes" id="UP000289200">
    <property type="component" value="Unassembled WGS sequence"/>
</dbReference>
<evidence type="ECO:0000313" key="2">
    <source>
        <dbReference type="EMBL" id="VCU10398.1"/>
    </source>
</evidence>
<protein>
    <submittedName>
        <fullName evidence="2">Uncharacterized protein</fullName>
    </submittedName>
</protein>
<comment type="caution">
    <text evidence="2">The sequence shown here is derived from an EMBL/GenBank/DDBJ whole genome shotgun (WGS) entry which is preliminary data.</text>
</comment>